<feature type="transmembrane region" description="Helical" evidence="3">
    <location>
        <begin position="182"/>
        <end position="204"/>
    </location>
</feature>
<feature type="compositionally biased region" description="Polar residues" evidence="2">
    <location>
        <begin position="239"/>
        <end position="258"/>
    </location>
</feature>
<keyword evidence="3" id="KW-0472">Membrane</keyword>
<evidence type="ECO:0000313" key="6">
    <source>
        <dbReference type="RefSeq" id="XP_012944729.2"/>
    </source>
</evidence>
<dbReference type="InterPro" id="IPR038050">
    <property type="entry name" value="Neuro_actylchol_rec"/>
</dbReference>
<dbReference type="GeneID" id="101851451"/>
<evidence type="ECO:0000313" key="5">
    <source>
        <dbReference type="Proteomes" id="UP000694888"/>
    </source>
</evidence>
<keyword evidence="3" id="KW-1133">Transmembrane helix</keyword>
<sequence length="327" mass="36551">MWGRSGALRRKQGTPTFESRVLNVSIAFDLIAIVEMDDKTQKFVLNGFMMLMWTDEMFSMGYFIQEIAFVALNDVVGLTYFVESGEWEVASTSITTGADTTIGLGFFRISFNLRRRPGFFIINIVMPVVLLSFLNIMVFLIPVESGEKISYCITVLLALAVFMSIIGDMLPRSSDIVPLVTIYLIILLIISVLAVIVAVGIVWLHHREEKETRRQKATASFKNIFGKVRSMNRATASLTKVMPSQQDPESPDNDQSPPSALMEGLKKLRAAEKSRESAPPGDGKSDKNRPTVNKYKIIGQHIDAISFIVFMVVWCLVTFCFVIALTV</sequence>
<dbReference type="Proteomes" id="UP000694888">
    <property type="component" value="Unplaced"/>
</dbReference>
<feature type="transmembrane region" description="Helical" evidence="3">
    <location>
        <begin position="120"/>
        <end position="142"/>
    </location>
</feature>
<comment type="subcellular location">
    <subcellularLocation>
        <location evidence="1">Membrane</location>
        <topology evidence="1">Multi-pass membrane protein</topology>
    </subcellularLocation>
</comment>
<dbReference type="Gene3D" id="1.20.58.390">
    <property type="entry name" value="Neurotransmitter-gated ion-channel transmembrane domain"/>
    <property type="match status" value="1"/>
</dbReference>
<protein>
    <submittedName>
        <fullName evidence="6">Neuronal acetylcholine receptor subunit non-alpha-2</fullName>
    </submittedName>
</protein>
<reference evidence="6" key="1">
    <citation type="submission" date="2025-08" db="UniProtKB">
        <authorList>
            <consortium name="RefSeq"/>
        </authorList>
    </citation>
    <scope>IDENTIFICATION</scope>
</reference>
<feature type="region of interest" description="Disordered" evidence="2">
    <location>
        <begin position="239"/>
        <end position="259"/>
    </location>
</feature>
<organism evidence="5 6">
    <name type="scientific">Aplysia californica</name>
    <name type="common">California sea hare</name>
    <dbReference type="NCBI Taxonomy" id="6500"/>
    <lineage>
        <taxon>Eukaryota</taxon>
        <taxon>Metazoa</taxon>
        <taxon>Spiralia</taxon>
        <taxon>Lophotrochozoa</taxon>
        <taxon>Mollusca</taxon>
        <taxon>Gastropoda</taxon>
        <taxon>Heterobranchia</taxon>
        <taxon>Euthyneura</taxon>
        <taxon>Tectipleura</taxon>
        <taxon>Aplysiida</taxon>
        <taxon>Aplysioidea</taxon>
        <taxon>Aplysiidae</taxon>
        <taxon>Aplysia</taxon>
    </lineage>
</organism>
<dbReference type="InterPro" id="IPR006029">
    <property type="entry name" value="Neurotrans-gated_channel_TM"/>
</dbReference>
<dbReference type="SUPFAM" id="SSF90112">
    <property type="entry name" value="Neurotransmitter-gated ion-channel transmembrane pore"/>
    <property type="match status" value="1"/>
</dbReference>
<keyword evidence="6" id="KW-0675">Receptor</keyword>
<dbReference type="InterPro" id="IPR006201">
    <property type="entry name" value="Neur_channel"/>
</dbReference>
<gene>
    <name evidence="6" type="primary">LOC101851451</name>
</gene>
<feature type="transmembrane region" description="Helical" evidence="3">
    <location>
        <begin position="149"/>
        <end position="170"/>
    </location>
</feature>
<dbReference type="InterPro" id="IPR036734">
    <property type="entry name" value="Neur_chan_lig-bd_sf"/>
</dbReference>
<feature type="domain" description="Neurotransmitter-gated ion-channel transmembrane" evidence="4">
    <location>
        <begin position="124"/>
        <end position="265"/>
    </location>
</feature>
<evidence type="ECO:0000259" key="4">
    <source>
        <dbReference type="Pfam" id="PF02932"/>
    </source>
</evidence>
<keyword evidence="3" id="KW-0812">Transmembrane</keyword>
<dbReference type="Gene3D" id="2.70.170.10">
    <property type="entry name" value="Neurotransmitter-gated ion-channel ligand-binding domain"/>
    <property type="match status" value="1"/>
</dbReference>
<dbReference type="RefSeq" id="XP_012944729.2">
    <property type="nucleotide sequence ID" value="XM_013089275.2"/>
</dbReference>
<dbReference type="CDD" id="cd19051">
    <property type="entry name" value="LGIC_TM_cation"/>
    <property type="match status" value="1"/>
</dbReference>
<accession>A0ABM1ABV3</accession>
<dbReference type="PANTHER" id="PTHR18945">
    <property type="entry name" value="NEUROTRANSMITTER GATED ION CHANNEL"/>
    <property type="match status" value="1"/>
</dbReference>
<keyword evidence="5" id="KW-1185">Reference proteome</keyword>
<proteinExistence type="predicted"/>
<evidence type="ECO:0000256" key="1">
    <source>
        <dbReference type="ARBA" id="ARBA00004141"/>
    </source>
</evidence>
<dbReference type="SUPFAM" id="SSF63712">
    <property type="entry name" value="Nicotinic receptor ligand binding domain-like"/>
    <property type="match status" value="1"/>
</dbReference>
<evidence type="ECO:0000256" key="2">
    <source>
        <dbReference type="SAM" id="MobiDB-lite"/>
    </source>
</evidence>
<feature type="transmembrane region" description="Helical" evidence="3">
    <location>
        <begin position="304"/>
        <end position="325"/>
    </location>
</feature>
<name>A0ABM1ABV3_APLCA</name>
<evidence type="ECO:0000256" key="3">
    <source>
        <dbReference type="SAM" id="Phobius"/>
    </source>
</evidence>
<dbReference type="Pfam" id="PF02932">
    <property type="entry name" value="Neur_chan_memb"/>
    <property type="match status" value="1"/>
</dbReference>
<dbReference type="InterPro" id="IPR036719">
    <property type="entry name" value="Neuro-gated_channel_TM_sf"/>
</dbReference>